<dbReference type="AlphaFoldDB" id="A0A5C1HVW2"/>
<dbReference type="InterPro" id="IPR051048">
    <property type="entry name" value="Peptidase_S8/S53_subtilisin"/>
</dbReference>
<gene>
    <name evidence="7" type="ORF">DEO27_008250</name>
</gene>
<accession>A0A5C1HVW2</accession>
<dbReference type="PRINTS" id="PR00723">
    <property type="entry name" value="SUBTILISIN"/>
</dbReference>
<evidence type="ECO:0000256" key="3">
    <source>
        <dbReference type="ARBA" id="ARBA00022801"/>
    </source>
</evidence>
<dbReference type="PANTHER" id="PTHR43399:SF4">
    <property type="entry name" value="CELL WALL-ASSOCIATED PROTEASE"/>
    <property type="match status" value="1"/>
</dbReference>
<dbReference type="InterPro" id="IPR015500">
    <property type="entry name" value="Peptidase_S8_subtilisin-rel"/>
</dbReference>
<evidence type="ECO:0000313" key="8">
    <source>
        <dbReference type="Proteomes" id="UP000251402"/>
    </source>
</evidence>
<dbReference type="PROSITE" id="PS51892">
    <property type="entry name" value="SUBTILASE"/>
    <property type="match status" value="1"/>
</dbReference>
<dbReference type="PROSITE" id="PS00138">
    <property type="entry name" value="SUBTILASE_SER"/>
    <property type="match status" value="1"/>
</dbReference>
<proteinExistence type="inferred from homology"/>
<organism evidence="7 8">
    <name type="scientific">Mucilaginibacter rubeus</name>
    <dbReference type="NCBI Taxonomy" id="2027860"/>
    <lineage>
        <taxon>Bacteria</taxon>
        <taxon>Pseudomonadati</taxon>
        <taxon>Bacteroidota</taxon>
        <taxon>Sphingobacteriia</taxon>
        <taxon>Sphingobacteriales</taxon>
        <taxon>Sphingobacteriaceae</taxon>
        <taxon>Mucilaginibacter</taxon>
    </lineage>
</organism>
<dbReference type="EMBL" id="CP043450">
    <property type="protein sequence ID" value="QEM10012.1"/>
    <property type="molecule type" value="Genomic_DNA"/>
</dbReference>
<dbReference type="Gene3D" id="3.40.50.200">
    <property type="entry name" value="Peptidase S8/S53 domain"/>
    <property type="match status" value="1"/>
</dbReference>
<dbReference type="Pfam" id="PF00082">
    <property type="entry name" value="Peptidase_S8"/>
    <property type="match status" value="1"/>
</dbReference>
<evidence type="ECO:0000256" key="5">
    <source>
        <dbReference type="PROSITE-ProRule" id="PRU01240"/>
    </source>
</evidence>
<feature type="active site" description="Charge relay system" evidence="5">
    <location>
        <position position="139"/>
    </location>
</feature>
<name>A0A5C1HVW2_9SPHI</name>
<evidence type="ECO:0000256" key="2">
    <source>
        <dbReference type="ARBA" id="ARBA00022670"/>
    </source>
</evidence>
<evidence type="ECO:0000313" key="7">
    <source>
        <dbReference type="EMBL" id="QEM10012.1"/>
    </source>
</evidence>
<keyword evidence="3 5" id="KW-0378">Hydrolase</keyword>
<dbReference type="PANTHER" id="PTHR43399">
    <property type="entry name" value="SUBTILISIN-RELATED"/>
    <property type="match status" value="1"/>
</dbReference>
<keyword evidence="8" id="KW-1185">Reference proteome</keyword>
<feature type="active site" description="Charge relay system" evidence="5">
    <location>
        <position position="104"/>
    </location>
</feature>
<feature type="domain" description="Peptidase S8/S53" evidence="6">
    <location>
        <begin position="98"/>
        <end position="326"/>
    </location>
</feature>
<evidence type="ECO:0000259" key="6">
    <source>
        <dbReference type="Pfam" id="PF00082"/>
    </source>
</evidence>
<dbReference type="CDD" id="cd00306">
    <property type="entry name" value="Peptidases_S8_S53"/>
    <property type="match status" value="1"/>
</dbReference>
<sequence length="361" mass="38876">MKLTVKDNYLNVRAGRPSVNAPSDRYLEPGDEVEVDDTAYPGDAYDGIGTWFRDKANNYYWSGGFQTTDLTDKQSFSWFDELKIKDLWDTYGEYGSLATVAVLDTGYDIGNTDLAPAVTDSDILIDYASTIMDKSHDLHGTHCSSLIAARNTLHWYIGVAPQCRLLCGKISSGGELRNFNSIISGIKWAIGKGADIISVSYGSPLNDTDKTNFQSQLNQLLVDKNVLMFAASGNNFAGGVISQDLYPASFSNFVSVGATDANGQLSDITVRSEHTIIHSRGTDIESYGTASTPAAQSGTSFSTPIIAAIAALGVSACKKKTGNWDAAKLLSALYNSGSDLNGFQGKKVIDPANFFEILINT</sequence>
<dbReference type="PROSITE" id="PS00137">
    <property type="entry name" value="SUBTILASE_HIS"/>
    <property type="match status" value="1"/>
</dbReference>
<dbReference type="InterPro" id="IPR036852">
    <property type="entry name" value="Peptidase_S8/S53_dom_sf"/>
</dbReference>
<keyword evidence="2 5" id="KW-0645">Protease</keyword>
<dbReference type="GO" id="GO:0004252">
    <property type="term" value="F:serine-type endopeptidase activity"/>
    <property type="evidence" value="ECO:0007669"/>
    <property type="project" value="UniProtKB-UniRule"/>
</dbReference>
<dbReference type="KEGG" id="mrub:DEO27_008250"/>
<dbReference type="RefSeq" id="WP_112570384.1">
    <property type="nucleotide sequence ID" value="NZ_CP043450.1"/>
</dbReference>
<keyword evidence="4 5" id="KW-0720">Serine protease</keyword>
<dbReference type="Proteomes" id="UP000251402">
    <property type="component" value="Chromosome"/>
</dbReference>
<comment type="similarity">
    <text evidence="1 5">Belongs to the peptidase S8 family.</text>
</comment>
<protein>
    <submittedName>
        <fullName evidence="7">S8/S53 family peptidase</fullName>
    </submittedName>
</protein>
<evidence type="ECO:0000256" key="1">
    <source>
        <dbReference type="ARBA" id="ARBA00011073"/>
    </source>
</evidence>
<dbReference type="SUPFAM" id="SSF52743">
    <property type="entry name" value="Subtilisin-like"/>
    <property type="match status" value="1"/>
</dbReference>
<dbReference type="GO" id="GO:0006508">
    <property type="term" value="P:proteolysis"/>
    <property type="evidence" value="ECO:0007669"/>
    <property type="project" value="UniProtKB-KW"/>
</dbReference>
<feature type="active site" description="Charge relay system" evidence="5">
    <location>
        <position position="300"/>
    </location>
</feature>
<dbReference type="OrthoDB" id="9798386at2"/>
<dbReference type="InterPro" id="IPR023828">
    <property type="entry name" value="Peptidase_S8_Ser-AS"/>
</dbReference>
<dbReference type="InterPro" id="IPR022398">
    <property type="entry name" value="Peptidase_S8_His-AS"/>
</dbReference>
<evidence type="ECO:0000256" key="4">
    <source>
        <dbReference type="ARBA" id="ARBA00022825"/>
    </source>
</evidence>
<reference evidence="7" key="1">
    <citation type="submission" date="2019-08" db="EMBL/GenBank/DDBJ databases">
        <title>Comparative genome analysis confer to the adaptation heavy metal polluted environment.</title>
        <authorList>
            <person name="Li Y."/>
        </authorList>
    </citation>
    <scope>NUCLEOTIDE SEQUENCE [LARGE SCALE GENOMIC DNA]</scope>
    <source>
        <strain evidence="7">P1</strain>
    </source>
</reference>
<dbReference type="InterPro" id="IPR000209">
    <property type="entry name" value="Peptidase_S8/S53_dom"/>
</dbReference>